<evidence type="ECO:0000256" key="6">
    <source>
        <dbReference type="SAM" id="Phobius"/>
    </source>
</evidence>
<evidence type="ECO:0008006" key="9">
    <source>
        <dbReference type="Google" id="ProtNLM"/>
    </source>
</evidence>
<dbReference type="EMBL" id="OZ022405">
    <property type="protein sequence ID" value="CAK9436373.1"/>
    <property type="molecule type" value="Genomic_DNA"/>
</dbReference>
<evidence type="ECO:0000256" key="5">
    <source>
        <dbReference type="ARBA" id="ARBA00023136"/>
    </source>
</evidence>
<dbReference type="PANTHER" id="PTHR12791">
    <property type="entry name" value="GOLGI SNARE BET1-RELATED"/>
    <property type="match status" value="1"/>
</dbReference>
<dbReference type="GeneID" id="92206127"/>
<keyword evidence="3 6" id="KW-0812">Transmembrane</keyword>
<evidence type="ECO:0000256" key="1">
    <source>
        <dbReference type="ARBA" id="ARBA00004167"/>
    </source>
</evidence>
<dbReference type="Proteomes" id="UP001497383">
    <property type="component" value="Chromosome 1"/>
</dbReference>
<organism evidence="7 8">
    <name type="scientific">Lodderomyces beijingensis</name>
    <dbReference type="NCBI Taxonomy" id="1775926"/>
    <lineage>
        <taxon>Eukaryota</taxon>
        <taxon>Fungi</taxon>
        <taxon>Dikarya</taxon>
        <taxon>Ascomycota</taxon>
        <taxon>Saccharomycotina</taxon>
        <taxon>Pichiomycetes</taxon>
        <taxon>Debaryomycetaceae</taxon>
        <taxon>Candida/Lodderomyces clade</taxon>
        <taxon>Lodderomyces</taxon>
    </lineage>
</organism>
<keyword evidence="2" id="KW-0813">Transport</keyword>
<keyword evidence="4 6" id="KW-1133">Transmembrane helix</keyword>
<evidence type="ECO:0000313" key="7">
    <source>
        <dbReference type="EMBL" id="CAK9436373.1"/>
    </source>
</evidence>
<name>A0ABP0ZKL8_9ASCO</name>
<evidence type="ECO:0000313" key="8">
    <source>
        <dbReference type="Proteomes" id="UP001497383"/>
    </source>
</evidence>
<gene>
    <name evidence="7" type="ORF">LODBEIA_P09310</name>
</gene>
<sequence length="97" mass="11283">MSNLYAHREEQNNQKFDQLAQTLSQFRTTVNHDIHESIQQENGLLDQLNDNFSNLMQSVKRTSGNLSTVMNRNSSLVRIVAIILLAFFIVWMLFKLL</sequence>
<proteinExistence type="predicted"/>
<keyword evidence="8" id="KW-1185">Reference proteome</keyword>
<evidence type="ECO:0000256" key="3">
    <source>
        <dbReference type="ARBA" id="ARBA00022692"/>
    </source>
</evidence>
<dbReference type="RefSeq" id="XP_066827869.1">
    <property type="nucleotide sequence ID" value="XM_066976906.1"/>
</dbReference>
<accession>A0ABP0ZKL8</accession>
<evidence type="ECO:0000256" key="2">
    <source>
        <dbReference type="ARBA" id="ARBA00022448"/>
    </source>
</evidence>
<reference evidence="7 8" key="1">
    <citation type="submission" date="2024-03" db="EMBL/GenBank/DDBJ databases">
        <authorList>
            <person name="Brejova B."/>
        </authorList>
    </citation>
    <scope>NUCLEOTIDE SEQUENCE [LARGE SCALE GENOMIC DNA]</scope>
    <source>
        <strain evidence="7 8">CBS 14171</strain>
    </source>
</reference>
<keyword evidence="5 6" id="KW-0472">Membrane</keyword>
<comment type="subcellular location">
    <subcellularLocation>
        <location evidence="1">Membrane</location>
        <topology evidence="1">Single-pass membrane protein</topology>
    </subcellularLocation>
</comment>
<feature type="transmembrane region" description="Helical" evidence="6">
    <location>
        <begin position="76"/>
        <end position="94"/>
    </location>
</feature>
<evidence type="ECO:0000256" key="4">
    <source>
        <dbReference type="ARBA" id="ARBA00022989"/>
    </source>
</evidence>
<protein>
    <recommendedName>
        <fullName evidence="9">t-SNARE coiled-coil homology domain-containing protein</fullName>
    </recommendedName>
</protein>